<reference evidence="1" key="1">
    <citation type="submission" date="2020-11" db="EMBL/GenBank/DDBJ databases">
        <authorList>
            <person name="Tran Van P."/>
        </authorList>
    </citation>
    <scope>NUCLEOTIDE SEQUENCE</scope>
</reference>
<accession>A0A7R9K7L3</accession>
<gene>
    <name evidence="1" type="ORF">TGEB3V08_LOCUS10359</name>
</gene>
<dbReference type="EMBL" id="OE845831">
    <property type="protein sequence ID" value="CAD7608349.1"/>
    <property type="molecule type" value="Genomic_DNA"/>
</dbReference>
<evidence type="ECO:0000313" key="1">
    <source>
        <dbReference type="EMBL" id="CAD7608349.1"/>
    </source>
</evidence>
<sequence>MEHCAIEGWNKEFVRPLPSLTSLRLTYKTFPHQSSLNKTSPSQKAEDFRTFITDSTLKYEWGMTLSTGRFLAISLVWATSLIAQFVQRSASTDVPLHRKEFGNQIDLCRDRGLSPGSPAQKSDTLPLDHQFTLKQVCILTLRHGDRPIADTSYEHLALPSSDTLQVTCPFPRPCASGKRCDLSLVYFPHPGETFRRSELVEELCWFLQEFDDVDER</sequence>
<proteinExistence type="predicted"/>
<protein>
    <submittedName>
        <fullName evidence="1">Uncharacterized protein</fullName>
    </submittedName>
</protein>
<dbReference type="AlphaFoldDB" id="A0A7R9K7L3"/>
<name>A0A7R9K7L3_TIMGE</name>
<organism evidence="1">
    <name type="scientific">Timema genevievae</name>
    <name type="common">Walking stick</name>
    <dbReference type="NCBI Taxonomy" id="629358"/>
    <lineage>
        <taxon>Eukaryota</taxon>
        <taxon>Metazoa</taxon>
        <taxon>Ecdysozoa</taxon>
        <taxon>Arthropoda</taxon>
        <taxon>Hexapoda</taxon>
        <taxon>Insecta</taxon>
        <taxon>Pterygota</taxon>
        <taxon>Neoptera</taxon>
        <taxon>Polyneoptera</taxon>
        <taxon>Phasmatodea</taxon>
        <taxon>Timematodea</taxon>
        <taxon>Timematoidea</taxon>
        <taxon>Timematidae</taxon>
        <taxon>Timema</taxon>
    </lineage>
</organism>